<dbReference type="Proteomes" id="UP000596145">
    <property type="component" value="Chromosome"/>
</dbReference>
<feature type="compositionally biased region" description="Polar residues" evidence="1">
    <location>
        <begin position="35"/>
        <end position="44"/>
    </location>
</feature>
<evidence type="ECO:0000256" key="2">
    <source>
        <dbReference type="SAM" id="Phobius"/>
    </source>
</evidence>
<evidence type="ECO:0000313" key="4">
    <source>
        <dbReference type="EMBL" id="QQB46696.1"/>
    </source>
</evidence>
<keyword evidence="2" id="KW-0812">Transmembrane</keyword>
<feature type="compositionally biased region" description="Basic and acidic residues" evidence="1">
    <location>
        <begin position="84"/>
        <end position="101"/>
    </location>
</feature>
<feature type="transmembrane region" description="Helical" evidence="2">
    <location>
        <begin position="115"/>
        <end position="136"/>
    </location>
</feature>
<feature type="signal peptide" evidence="3">
    <location>
        <begin position="1"/>
        <end position="26"/>
    </location>
</feature>
<dbReference type="AlphaFoldDB" id="A0A7T4JVA7"/>
<dbReference type="RefSeq" id="WP_070742108.1">
    <property type="nucleotide sequence ID" value="NZ_CP066007.1"/>
</dbReference>
<name>A0A7T4JVA7_9CORY</name>
<sequence length="142" mass="14913">MRSIRNAAVAGVTALAVSLSGVTAFAAETPKGETTAASENTTPTAGDKDKKAEESKGSSEGTDNKGDKAESKGNLSSKLSPEYEGEKAVRGQDAFGSHKLDSKDLPKWFNAWEGFTIAGIVLTILTNLIAPAYNYLKFNGII</sequence>
<proteinExistence type="predicted"/>
<dbReference type="GeneID" id="92758964"/>
<accession>A0A7T4JVA7</accession>
<organism evidence="4 5">
    <name type="scientific">Corynebacterium glucuronolyticum</name>
    <dbReference type="NCBI Taxonomy" id="39791"/>
    <lineage>
        <taxon>Bacteria</taxon>
        <taxon>Bacillati</taxon>
        <taxon>Actinomycetota</taxon>
        <taxon>Actinomycetes</taxon>
        <taxon>Mycobacteriales</taxon>
        <taxon>Corynebacteriaceae</taxon>
        <taxon>Corynebacterium</taxon>
    </lineage>
</organism>
<evidence type="ECO:0000256" key="1">
    <source>
        <dbReference type="SAM" id="MobiDB-lite"/>
    </source>
</evidence>
<gene>
    <name evidence="4" type="ORF">I6I10_01760</name>
</gene>
<feature type="chain" id="PRO_5034819409" description="Or membrane protein" evidence="3">
    <location>
        <begin position="27"/>
        <end position="142"/>
    </location>
</feature>
<protein>
    <recommendedName>
        <fullName evidence="6">Or membrane protein</fullName>
    </recommendedName>
</protein>
<feature type="region of interest" description="Disordered" evidence="1">
    <location>
        <begin position="27"/>
        <end position="101"/>
    </location>
</feature>
<evidence type="ECO:0008006" key="6">
    <source>
        <dbReference type="Google" id="ProtNLM"/>
    </source>
</evidence>
<feature type="compositionally biased region" description="Basic and acidic residues" evidence="1">
    <location>
        <begin position="46"/>
        <end position="71"/>
    </location>
</feature>
<evidence type="ECO:0000313" key="5">
    <source>
        <dbReference type="Proteomes" id="UP000596145"/>
    </source>
</evidence>
<keyword evidence="2" id="KW-1133">Transmembrane helix</keyword>
<evidence type="ECO:0000256" key="3">
    <source>
        <dbReference type="SAM" id="SignalP"/>
    </source>
</evidence>
<reference evidence="4 5" key="1">
    <citation type="submission" date="2020-12" db="EMBL/GenBank/DDBJ databases">
        <title>FDA dAtabase for Regulatory Grade micrObial Sequences (FDA-ARGOS): Supporting development and validation of Infectious Disease Dx tests.</title>
        <authorList>
            <person name="Sproer C."/>
            <person name="Gronow S."/>
            <person name="Severitt S."/>
            <person name="Schroder I."/>
            <person name="Tallon L."/>
            <person name="Sadzewicz L."/>
            <person name="Zhao X."/>
            <person name="Boylan J."/>
            <person name="Ott S."/>
            <person name="Bowen H."/>
            <person name="Vavikolanu K."/>
            <person name="Mehta A."/>
            <person name="Aluvathingal J."/>
            <person name="Nadendla S."/>
            <person name="Lowell S."/>
            <person name="Myers T."/>
            <person name="Yan Y."/>
            <person name="Sichtig H."/>
        </authorList>
    </citation>
    <scope>NUCLEOTIDE SEQUENCE [LARGE SCALE GENOMIC DNA]</scope>
    <source>
        <strain evidence="4 5">FDAARGOS_1053</strain>
    </source>
</reference>
<keyword evidence="3" id="KW-0732">Signal</keyword>
<dbReference type="OrthoDB" id="4411345at2"/>
<keyword evidence="2" id="KW-0472">Membrane</keyword>
<dbReference type="EMBL" id="CP066007">
    <property type="protein sequence ID" value="QQB46696.1"/>
    <property type="molecule type" value="Genomic_DNA"/>
</dbReference>